<dbReference type="Proteomes" id="UP001380953">
    <property type="component" value="Unassembled WGS sequence"/>
</dbReference>
<proteinExistence type="predicted"/>
<organism evidence="1 2">
    <name type="scientific">Saccharibacillus sacchari</name>
    <dbReference type="NCBI Taxonomy" id="456493"/>
    <lineage>
        <taxon>Bacteria</taxon>
        <taxon>Bacillati</taxon>
        <taxon>Bacillota</taxon>
        <taxon>Bacilli</taxon>
        <taxon>Bacillales</taxon>
        <taxon>Paenibacillaceae</taxon>
        <taxon>Saccharibacillus</taxon>
    </lineage>
</organism>
<protein>
    <submittedName>
        <fullName evidence="1">HEAT repeat domain-containing protein</fullName>
    </submittedName>
</protein>
<keyword evidence="2" id="KW-1185">Reference proteome</keyword>
<name>A0ACC6P7J9_9BACL</name>
<gene>
    <name evidence="1" type="ORF">WKI47_03070</name>
</gene>
<accession>A0ACC6P7J9</accession>
<reference evidence="1" key="1">
    <citation type="submission" date="2024-03" db="EMBL/GenBank/DDBJ databases">
        <title>Whole genome sequecning of epiphytes from Marcgravia umbellata leaves.</title>
        <authorList>
            <person name="Kumar G."/>
            <person name="Savka M.A."/>
        </authorList>
    </citation>
    <scope>NUCLEOTIDE SEQUENCE</scope>
    <source>
        <strain evidence="1">RIT_BL5</strain>
    </source>
</reference>
<sequence>MDDYLRILLKDPDQYVQRRALLAMAERTSSSAAECAWKRITDDDFMLRLVSLRILEELVSSRLIEALELLSSDPHPLVRQEVESIIGNGYGTQLD</sequence>
<dbReference type="EMBL" id="JBBKAR010000007">
    <property type="protein sequence ID" value="MEJ8302891.1"/>
    <property type="molecule type" value="Genomic_DNA"/>
</dbReference>
<comment type="caution">
    <text evidence="1">The sequence shown here is derived from an EMBL/GenBank/DDBJ whole genome shotgun (WGS) entry which is preliminary data.</text>
</comment>
<evidence type="ECO:0000313" key="1">
    <source>
        <dbReference type="EMBL" id="MEJ8302891.1"/>
    </source>
</evidence>
<evidence type="ECO:0000313" key="2">
    <source>
        <dbReference type="Proteomes" id="UP001380953"/>
    </source>
</evidence>